<feature type="region of interest" description="Disordered" evidence="1">
    <location>
        <begin position="1"/>
        <end position="53"/>
    </location>
</feature>
<dbReference type="EMBL" id="CP144754">
    <property type="protein sequence ID" value="WVZ96884.1"/>
    <property type="molecule type" value="Genomic_DNA"/>
</dbReference>
<name>A0AAQ3UQW0_PASNO</name>
<evidence type="ECO:0000313" key="2">
    <source>
        <dbReference type="EMBL" id="WVZ96884.1"/>
    </source>
</evidence>
<keyword evidence="3" id="KW-1185">Reference proteome</keyword>
<sequence>MAPSEEEPMYHERKLSGSTTSFSSPAPSCASSSTSTDYHPAANKLSSESIPFTGPGPDDLAKLSSISSTSSYESFFHIEASDFGGATEFLDLEPAAATTLAPAVQTMKAAAYDPKRLPSSMFRTRSTSPAEWSATSNESLFSIQLSSSGDLTALYADLYYDAAGLPRFPSARKLPSLSPSSSARSGGLCVTHDCARCSGGGCSKTRKSVRFAATESVVSGECKHSVVVSTLEVAMEETTAASATKAAAGGGWCELGCCLTSPPKVWTWWPRCCGCCGCGCQCKWWL</sequence>
<dbReference type="Proteomes" id="UP001341281">
    <property type="component" value="Chromosome 10"/>
</dbReference>
<organism evidence="2 3">
    <name type="scientific">Paspalum notatum var. saurae</name>
    <dbReference type="NCBI Taxonomy" id="547442"/>
    <lineage>
        <taxon>Eukaryota</taxon>
        <taxon>Viridiplantae</taxon>
        <taxon>Streptophyta</taxon>
        <taxon>Embryophyta</taxon>
        <taxon>Tracheophyta</taxon>
        <taxon>Spermatophyta</taxon>
        <taxon>Magnoliopsida</taxon>
        <taxon>Liliopsida</taxon>
        <taxon>Poales</taxon>
        <taxon>Poaceae</taxon>
        <taxon>PACMAD clade</taxon>
        <taxon>Panicoideae</taxon>
        <taxon>Andropogonodae</taxon>
        <taxon>Paspaleae</taxon>
        <taxon>Paspalinae</taxon>
        <taxon>Paspalum</taxon>
    </lineage>
</organism>
<feature type="compositionally biased region" description="Low complexity" evidence="1">
    <location>
        <begin position="16"/>
        <end position="36"/>
    </location>
</feature>
<gene>
    <name evidence="2" type="ORF">U9M48_042466</name>
</gene>
<proteinExistence type="predicted"/>
<protein>
    <submittedName>
        <fullName evidence="2">Uncharacterized protein</fullName>
    </submittedName>
</protein>
<reference evidence="2 3" key="1">
    <citation type="submission" date="2024-02" db="EMBL/GenBank/DDBJ databases">
        <title>High-quality chromosome-scale genome assembly of Pensacola bahiagrass (Paspalum notatum Flugge var. saurae).</title>
        <authorList>
            <person name="Vega J.M."/>
            <person name="Podio M."/>
            <person name="Orjuela J."/>
            <person name="Siena L.A."/>
            <person name="Pessino S.C."/>
            <person name="Combes M.C."/>
            <person name="Mariac C."/>
            <person name="Albertini E."/>
            <person name="Pupilli F."/>
            <person name="Ortiz J.P.A."/>
            <person name="Leblanc O."/>
        </authorList>
    </citation>
    <scope>NUCLEOTIDE SEQUENCE [LARGE SCALE GENOMIC DNA]</scope>
    <source>
        <strain evidence="2">R1</strain>
        <tissue evidence="2">Leaf</tissue>
    </source>
</reference>
<evidence type="ECO:0000256" key="1">
    <source>
        <dbReference type="SAM" id="MobiDB-lite"/>
    </source>
</evidence>
<dbReference type="PANTHER" id="PTHR33673">
    <property type="entry name" value="SUPPRESSOR SRP40-LIKE PROTEIN"/>
    <property type="match status" value="1"/>
</dbReference>
<accession>A0AAQ3UQW0</accession>
<dbReference type="AlphaFoldDB" id="A0AAQ3UQW0"/>
<evidence type="ECO:0000313" key="3">
    <source>
        <dbReference type="Proteomes" id="UP001341281"/>
    </source>
</evidence>
<dbReference type="PANTHER" id="PTHR33673:SF40">
    <property type="entry name" value="OS05G0196700 PROTEIN"/>
    <property type="match status" value="1"/>
</dbReference>